<dbReference type="SMART" id="SM01340">
    <property type="entry name" value="DNA_mis_repair"/>
    <property type="match status" value="1"/>
</dbReference>
<dbReference type="InterPro" id="IPR013507">
    <property type="entry name" value="DNA_mismatch_S5_2-like"/>
</dbReference>
<dbReference type="Proteomes" id="UP000325780">
    <property type="component" value="Unassembled WGS sequence"/>
</dbReference>
<dbReference type="Gene3D" id="3.30.565.10">
    <property type="entry name" value="Histidine kinase-like ATPase, C-terminal domain"/>
    <property type="match status" value="1"/>
</dbReference>
<feature type="region of interest" description="Disordered" evidence="3">
    <location>
        <begin position="577"/>
        <end position="626"/>
    </location>
</feature>
<dbReference type="GO" id="GO:0030983">
    <property type="term" value="F:mismatched DNA binding"/>
    <property type="evidence" value="ECO:0007669"/>
    <property type="project" value="InterPro"/>
</dbReference>
<feature type="region of interest" description="Disordered" evidence="3">
    <location>
        <begin position="366"/>
        <end position="389"/>
    </location>
</feature>
<dbReference type="GO" id="GO:0005524">
    <property type="term" value="F:ATP binding"/>
    <property type="evidence" value="ECO:0007669"/>
    <property type="project" value="InterPro"/>
</dbReference>
<name>A0A5N6TTL1_ASPAV</name>
<dbReference type="InterPro" id="IPR038973">
    <property type="entry name" value="MutL/Mlh/Pms-like"/>
</dbReference>
<evidence type="ECO:0000313" key="6">
    <source>
        <dbReference type="Proteomes" id="UP000325780"/>
    </source>
</evidence>
<dbReference type="InterPro" id="IPR014721">
    <property type="entry name" value="Ribsml_uS5_D2-typ_fold_subgr"/>
</dbReference>
<feature type="compositionally biased region" description="Polar residues" evidence="3">
    <location>
        <begin position="457"/>
        <end position="471"/>
    </location>
</feature>
<evidence type="ECO:0000256" key="2">
    <source>
        <dbReference type="ARBA" id="ARBA00022763"/>
    </source>
</evidence>
<dbReference type="InterPro" id="IPR002099">
    <property type="entry name" value="MutL/Mlh/PMS"/>
</dbReference>
<sequence>MPIAALPQATVRAIGSTSVISDPCSVVKELLDNALDASATSVSIEVSTNTIDVIQVKDNGHGIPSTDHAFVCKRSFTSKIQTVDDLRCLGGKFLGFRGEALASAAEISGSVAVSTRTEAEPVGSSLKYGRNGELLSSQRASHPVGTTVRITDLFKHIPVRKQTALKNATKALAAIRKLLQSYAAAQPSKRLSLKVVKAKNENLNWIYAPAKSATIKDAAIKIVGTDVASSCILIHWPSSEDVDSLQPRVDNTPGFKFEVLLLDPAADYAKIKGVGQFLAIDDRPISCSRGIGRDISKLYKSYLRSTLSRANASQTIPDPFLCLHVRCIGTTYDVNIEPAKDDILFEDAQKLVSLVEALFRDTYGEKKGSRERQLNQQSQKSPAADSKGFNVFLARKNQSERTLAPVDDSREPHTTKSVAARSLVQSAEGLTESHRQQAQDLNACQTIGEATNKKSPETWSTTNHNVPSRGRNQPKQRSPKASSRLLPSPSTSEISTASSPGTEFSRTAQTSPTTRFNNEAARAARDRARERYGNGALDTWFKKTTQGALARIAAEHGVEDDRDEPTLSRLAHERFHPQDQHPIDPSASWESPSSATPGILGSSRPEQNLNPASTSQRTESEKRQEFPVLEQWASRLQSISGSSQNANLEDALDFEIRKKEAIHKRREQMKASTNSPHMNRYLAARAALQTDSNGTGGQNLIISKETIYRSRLNPHDPRSYLIRCHNTREQETSSQDDKFRRINTVKLPLEKIPEGSEMHDVCLKAPVTLPIVSKLHEHLVKNDLYTQCGNQYDAFSKYDSQPDLVSLWKARLSVLAQRNYRTNDGTNISTPQFDFTELSQRLNDSQA</sequence>
<dbReference type="SUPFAM" id="SSF55874">
    <property type="entry name" value="ATPase domain of HSP90 chaperone/DNA topoisomerase II/histidine kinase"/>
    <property type="match status" value="1"/>
</dbReference>
<dbReference type="AlphaFoldDB" id="A0A5N6TTL1"/>
<dbReference type="GO" id="GO:0006298">
    <property type="term" value="P:mismatch repair"/>
    <property type="evidence" value="ECO:0007669"/>
    <property type="project" value="InterPro"/>
</dbReference>
<dbReference type="PROSITE" id="PS00058">
    <property type="entry name" value="DNA_MISMATCH_REPAIR_1"/>
    <property type="match status" value="1"/>
</dbReference>
<feature type="domain" description="DNA mismatch repair protein S5" evidence="4">
    <location>
        <begin position="219"/>
        <end position="364"/>
    </location>
</feature>
<dbReference type="NCBIfam" id="TIGR00585">
    <property type="entry name" value="mutl"/>
    <property type="match status" value="1"/>
</dbReference>
<dbReference type="Pfam" id="PF01119">
    <property type="entry name" value="DNA_mis_repair"/>
    <property type="match status" value="1"/>
</dbReference>
<dbReference type="PANTHER" id="PTHR10073:SF41">
    <property type="entry name" value="MISMATCH REPAIR PROTEIN, PUTATIVE (AFU_ORTHOLOGUE AFUA_8G05820)-RELATED"/>
    <property type="match status" value="1"/>
</dbReference>
<evidence type="ECO:0000256" key="1">
    <source>
        <dbReference type="ARBA" id="ARBA00006082"/>
    </source>
</evidence>
<dbReference type="GO" id="GO:0016887">
    <property type="term" value="F:ATP hydrolysis activity"/>
    <property type="evidence" value="ECO:0007669"/>
    <property type="project" value="InterPro"/>
</dbReference>
<dbReference type="SUPFAM" id="SSF54211">
    <property type="entry name" value="Ribosomal protein S5 domain 2-like"/>
    <property type="match status" value="1"/>
</dbReference>
<dbReference type="GO" id="GO:0032389">
    <property type="term" value="C:MutLalpha complex"/>
    <property type="evidence" value="ECO:0007669"/>
    <property type="project" value="TreeGrafter"/>
</dbReference>
<reference evidence="5 6" key="1">
    <citation type="submission" date="2019-04" db="EMBL/GenBank/DDBJ databases">
        <title>Friends and foes A comparative genomics study of 23 Aspergillus species from section Flavi.</title>
        <authorList>
            <consortium name="DOE Joint Genome Institute"/>
            <person name="Kjaerbolling I."/>
            <person name="Vesth T."/>
            <person name="Frisvad J.C."/>
            <person name="Nybo J.L."/>
            <person name="Theobald S."/>
            <person name="Kildgaard S."/>
            <person name="Isbrandt T."/>
            <person name="Kuo A."/>
            <person name="Sato A."/>
            <person name="Lyhne E.K."/>
            <person name="Kogle M.E."/>
            <person name="Wiebenga A."/>
            <person name="Kun R.S."/>
            <person name="Lubbers R.J."/>
            <person name="Makela M.R."/>
            <person name="Barry K."/>
            <person name="Chovatia M."/>
            <person name="Clum A."/>
            <person name="Daum C."/>
            <person name="Haridas S."/>
            <person name="He G."/>
            <person name="LaButti K."/>
            <person name="Lipzen A."/>
            <person name="Mondo S."/>
            <person name="Riley R."/>
            <person name="Salamov A."/>
            <person name="Simmons B.A."/>
            <person name="Magnuson J.K."/>
            <person name="Henrissat B."/>
            <person name="Mortensen U.H."/>
            <person name="Larsen T.O."/>
            <person name="Devries R.P."/>
            <person name="Grigoriev I.V."/>
            <person name="Machida M."/>
            <person name="Baker S.E."/>
            <person name="Andersen M.R."/>
        </authorList>
    </citation>
    <scope>NUCLEOTIDE SEQUENCE [LARGE SCALE GENOMIC DNA]</scope>
    <source>
        <strain evidence="5 6">IBT 18842</strain>
    </source>
</reference>
<dbReference type="InterPro" id="IPR036890">
    <property type="entry name" value="HATPase_C_sf"/>
</dbReference>
<accession>A0A5N6TTL1</accession>
<feature type="compositionally biased region" description="Polar residues" evidence="3">
    <location>
        <begin position="501"/>
        <end position="517"/>
    </location>
</feature>
<dbReference type="PANTHER" id="PTHR10073">
    <property type="entry name" value="DNA MISMATCH REPAIR PROTEIN MLH, PMS, MUTL"/>
    <property type="match status" value="1"/>
</dbReference>
<feature type="compositionally biased region" description="Low complexity" evidence="3">
    <location>
        <begin position="487"/>
        <end position="500"/>
    </location>
</feature>
<evidence type="ECO:0000256" key="3">
    <source>
        <dbReference type="SAM" id="MobiDB-lite"/>
    </source>
</evidence>
<protein>
    <recommendedName>
        <fullName evidence="4">DNA mismatch repair protein S5 domain-containing protein</fullName>
    </recommendedName>
</protein>
<feature type="compositionally biased region" description="Polar residues" evidence="3">
    <location>
        <begin position="604"/>
        <end position="617"/>
    </location>
</feature>
<keyword evidence="2" id="KW-0227">DNA damage</keyword>
<feature type="region of interest" description="Disordered" evidence="3">
    <location>
        <begin position="397"/>
        <end position="416"/>
    </location>
</feature>
<dbReference type="EMBL" id="ML742115">
    <property type="protein sequence ID" value="KAE8149706.1"/>
    <property type="molecule type" value="Genomic_DNA"/>
</dbReference>
<evidence type="ECO:0000259" key="4">
    <source>
        <dbReference type="SMART" id="SM01340"/>
    </source>
</evidence>
<feature type="region of interest" description="Disordered" evidence="3">
    <location>
        <begin position="449"/>
        <end position="527"/>
    </location>
</feature>
<evidence type="ECO:0000313" key="5">
    <source>
        <dbReference type="EMBL" id="KAE8149706.1"/>
    </source>
</evidence>
<dbReference type="InterPro" id="IPR020568">
    <property type="entry name" value="Ribosomal_Su5_D2-typ_SF"/>
</dbReference>
<dbReference type="Pfam" id="PF13589">
    <property type="entry name" value="HATPase_c_3"/>
    <property type="match status" value="1"/>
</dbReference>
<gene>
    <name evidence="5" type="ORF">BDV25DRAFT_172706</name>
</gene>
<keyword evidence="6" id="KW-1185">Reference proteome</keyword>
<comment type="similarity">
    <text evidence="1">Belongs to the DNA mismatch repair MutL/HexB family.</text>
</comment>
<organism evidence="5 6">
    <name type="scientific">Aspergillus avenaceus</name>
    <dbReference type="NCBI Taxonomy" id="36643"/>
    <lineage>
        <taxon>Eukaryota</taxon>
        <taxon>Fungi</taxon>
        <taxon>Dikarya</taxon>
        <taxon>Ascomycota</taxon>
        <taxon>Pezizomycotina</taxon>
        <taxon>Eurotiomycetes</taxon>
        <taxon>Eurotiomycetidae</taxon>
        <taxon>Eurotiales</taxon>
        <taxon>Aspergillaceae</taxon>
        <taxon>Aspergillus</taxon>
        <taxon>Aspergillus subgen. Circumdati</taxon>
    </lineage>
</organism>
<proteinExistence type="inferred from homology"/>
<dbReference type="Gene3D" id="3.30.230.10">
    <property type="match status" value="1"/>
</dbReference>
<dbReference type="GO" id="GO:0140664">
    <property type="term" value="F:ATP-dependent DNA damage sensor activity"/>
    <property type="evidence" value="ECO:0007669"/>
    <property type="project" value="InterPro"/>
</dbReference>
<dbReference type="InterPro" id="IPR014762">
    <property type="entry name" value="DNA_mismatch_repair_CS"/>
</dbReference>
<dbReference type="GO" id="GO:0061982">
    <property type="term" value="P:meiosis I cell cycle process"/>
    <property type="evidence" value="ECO:0007669"/>
    <property type="project" value="UniProtKB-ARBA"/>
</dbReference>
<dbReference type="OrthoDB" id="10263226at2759"/>
<dbReference type="FunFam" id="3.30.565.10:FF:000017">
    <property type="entry name" value="PMS1 homolog 1, mismatch repair system component"/>
    <property type="match status" value="1"/>
</dbReference>